<dbReference type="EMBL" id="JYDP01000041">
    <property type="protein sequence ID" value="KRZ12335.1"/>
    <property type="molecule type" value="Genomic_DNA"/>
</dbReference>
<protein>
    <submittedName>
        <fullName evidence="1">Uncharacterized protein</fullName>
    </submittedName>
</protein>
<keyword evidence="2" id="KW-1185">Reference proteome</keyword>
<evidence type="ECO:0000313" key="1">
    <source>
        <dbReference type="EMBL" id="KRZ12335.1"/>
    </source>
</evidence>
<name>A0A0V1HPW0_9BILA</name>
<dbReference type="Proteomes" id="UP000055024">
    <property type="component" value="Unassembled WGS sequence"/>
</dbReference>
<evidence type="ECO:0000313" key="2">
    <source>
        <dbReference type="Proteomes" id="UP000055024"/>
    </source>
</evidence>
<gene>
    <name evidence="1" type="ORF">T11_12221</name>
</gene>
<proteinExistence type="predicted"/>
<reference evidence="1 2" key="1">
    <citation type="submission" date="2015-01" db="EMBL/GenBank/DDBJ databases">
        <title>Evolution of Trichinella species and genotypes.</title>
        <authorList>
            <person name="Korhonen P.K."/>
            <person name="Edoardo P."/>
            <person name="Giuseppe L.R."/>
            <person name="Gasser R.B."/>
        </authorList>
    </citation>
    <scope>NUCLEOTIDE SEQUENCE [LARGE SCALE GENOMIC DNA]</scope>
    <source>
        <strain evidence="1">ISS1029</strain>
    </source>
</reference>
<comment type="caution">
    <text evidence="1">The sequence shown here is derived from an EMBL/GenBank/DDBJ whole genome shotgun (WGS) entry which is preliminary data.</text>
</comment>
<organism evidence="1 2">
    <name type="scientific">Trichinella zimbabwensis</name>
    <dbReference type="NCBI Taxonomy" id="268475"/>
    <lineage>
        <taxon>Eukaryota</taxon>
        <taxon>Metazoa</taxon>
        <taxon>Ecdysozoa</taxon>
        <taxon>Nematoda</taxon>
        <taxon>Enoplea</taxon>
        <taxon>Dorylaimia</taxon>
        <taxon>Trichinellida</taxon>
        <taxon>Trichinellidae</taxon>
        <taxon>Trichinella</taxon>
    </lineage>
</organism>
<dbReference type="AlphaFoldDB" id="A0A0V1HPW0"/>
<accession>A0A0V1HPW0</accession>
<sequence>MTFKKAVLFRNYQALKAQSSSSINGQSFDSSGATGTLHSVKSNNNIKNRHSIFCITKRRH</sequence>